<proteinExistence type="predicted"/>
<feature type="coiled-coil region" evidence="1">
    <location>
        <begin position="550"/>
        <end position="589"/>
    </location>
</feature>
<feature type="coiled-coil region" evidence="1">
    <location>
        <begin position="437"/>
        <end position="478"/>
    </location>
</feature>
<evidence type="ECO:0000259" key="3">
    <source>
        <dbReference type="PROSITE" id="PS50063"/>
    </source>
</evidence>
<feature type="compositionally biased region" description="Acidic residues" evidence="2">
    <location>
        <begin position="373"/>
        <end position="385"/>
    </location>
</feature>
<dbReference type="PROSITE" id="PS50063">
    <property type="entry name" value="BH4_2"/>
    <property type="match status" value="1"/>
</dbReference>
<protein>
    <recommendedName>
        <fullName evidence="3">Apoptosis regulator Bcl-2 family BH4 domain-containing protein</fullName>
    </recommendedName>
</protein>
<accession>A0ABP0LSX8</accession>
<name>A0ABP0LSX8_9DINO</name>
<feature type="domain" description="Apoptosis regulator Bcl-2 family BH4" evidence="3">
    <location>
        <begin position="216"/>
        <end position="235"/>
    </location>
</feature>
<feature type="compositionally biased region" description="Low complexity" evidence="2">
    <location>
        <begin position="643"/>
        <end position="659"/>
    </location>
</feature>
<dbReference type="EMBL" id="CAXAMM010017575">
    <property type="protein sequence ID" value="CAK9041452.1"/>
    <property type="molecule type" value="Genomic_DNA"/>
</dbReference>
<keyword evidence="1" id="KW-0175">Coiled coil</keyword>
<evidence type="ECO:0000313" key="5">
    <source>
        <dbReference type="Proteomes" id="UP001642464"/>
    </source>
</evidence>
<gene>
    <name evidence="4" type="ORF">SCF082_LOCUS23950</name>
</gene>
<dbReference type="Proteomes" id="UP001642464">
    <property type="component" value="Unassembled WGS sequence"/>
</dbReference>
<feature type="region of interest" description="Disordered" evidence="2">
    <location>
        <begin position="634"/>
        <end position="659"/>
    </location>
</feature>
<organism evidence="4 5">
    <name type="scientific">Durusdinium trenchii</name>
    <dbReference type="NCBI Taxonomy" id="1381693"/>
    <lineage>
        <taxon>Eukaryota</taxon>
        <taxon>Sar</taxon>
        <taxon>Alveolata</taxon>
        <taxon>Dinophyceae</taxon>
        <taxon>Suessiales</taxon>
        <taxon>Symbiodiniaceae</taxon>
        <taxon>Durusdinium</taxon>
    </lineage>
</organism>
<evidence type="ECO:0000256" key="1">
    <source>
        <dbReference type="SAM" id="Coils"/>
    </source>
</evidence>
<feature type="region of interest" description="Disordered" evidence="2">
    <location>
        <begin position="349"/>
        <end position="402"/>
    </location>
</feature>
<dbReference type="Pfam" id="PF07004">
    <property type="entry name" value="SHIPPO-rpt"/>
    <property type="match status" value="2"/>
</dbReference>
<feature type="region of interest" description="Disordered" evidence="2">
    <location>
        <begin position="277"/>
        <end position="333"/>
    </location>
</feature>
<keyword evidence="5" id="KW-1185">Reference proteome</keyword>
<feature type="non-terminal residue" evidence="4">
    <location>
        <position position="659"/>
    </location>
</feature>
<comment type="caution">
    <text evidence="4">The sequence shown here is derived from an EMBL/GenBank/DDBJ whole genome shotgun (WGS) entry which is preliminary data.</text>
</comment>
<dbReference type="InterPro" id="IPR010736">
    <property type="entry name" value="SHIPPO-rpt"/>
</dbReference>
<dbReference type="InterPro" id="IPR003093">
    <property type="entry name" value="Bcl2_BH4"/>
</dbReference>
<evidence type="ECO:0000313" key="4">
    <source>
        <dbReference type="EMBL" id="CAK9041452.1"/>
    </source>
</evidence>
<evidence type="ECO:0000256" key="2">
    <source>
        <dbReference type="SAM" id="MobiDB-lite"/>
    </source>
</evidence>
<feature type="region of interest" description="Disordered" evidence="2">
    <location>
        <begin position="17"/>
        <end position="126"/>
    </location>
</feature>
<reference evidence="4 5" key="1">
    <citation type="submission" date="2024-02" db="EMBL/GenBank/DDBJ databases">
        <authorList>
            <person name="Chen Y."/>
            <person name="Shah S."/>
            <person name="Dougan E. K."/>
            <person name="Thang M."/>
            <person name="Chan C."/>
        </authorList>
    </citation>
    <scope>NUCLEOTIDE SEQUENCE [LARGE SCALE GENOMIC DNA]</scope>
</reference>
<sequence length="659" mass="72836">MNAELRRKYEAFCIERAAGKEPTRGRRPLTACGRRRGEKAKQERQAAEAHASVARLPKATRDQDAKLYGGKTAGQANLPLDTPGPGAYMPQEKPTSTGITIAASGRRQTCQGSSGPGPGRYDVERADGVVRDRAVAGVLGKSRREQDDKCYGGRDELSRFPLDRCNPGFKYSSVKSSLSKRAHTIGVRLEASTSLNVVKSDEGDLEVATIPDLSGVQDLVEDFATRRARQNPYDWLDLDRKVKAKERLRHARRMAEPHSLGRSLEPAPQLCSFARESHKAGAGRSSTTLPRSDIPTADLRDNDDLALSPSFFAQLDPGNEPSAPAAAEARGAKVEQMGDVAVRDAMSENAVEPTPGDGGGRPQVAMHANSPWSDDDEDDDEEDDVLQQRSQQPAAQSLDEPSFKLLQQANKDALLENRMDQVRRKCEETVGRFSVDVQNLSIELAKTKNDLVREQEARANLEQVRVQHEKDIGGLTRELRSMTVEIRDAAMREKTMEERQGVLRGVLAELGVASLGEIRKLVRTQRQSIHQLEASLRGQQQQLEWSLQAQKHLQEQCKVLERDAALARKARWEADSQRIRAEEDREQEQHDLRKSKLLNVQLKAQVSHLTEKLRAASTHVDILGRAAIDLVSSPRAPPLGVLRSRSPRAQASSPTALNP</sequence>